<sequence>MAQKTESVLLSSDFYVQRYILSSCMNWNDCIYLRADGSKSSSWKKAQQSKIRIDSGSWQIELGSPNTKDKNLKWEKSQISNLALEETKDSENNVLYVQITFGKNDILAISSHRDFVTLFYLGVIFFADKENEKENVMQNQLIVDKKKEFDSMILSLKQYLNESTNEPIPPVPPLPQNMNFVDPLPKNPT</sequence>
<accession>A0ABR2KWN9</accession>
<evidence type="ECO:0000256" key="1">
    <source>
        <dbReference type="SAM" id="MobiDB-lite"/>
    </source>
</evidence>
<proteinExistence type="predicted"/>
<evidence type="ECO:0000313" key="2">
    <source>
        <dbReference type="EMBL" id="KAK8894365.1"/>
    </source>
</evidence>
<gene>
    <name evidence="2" type="ORF">M9Y10_022800</name>
</gene>
<dbReference type="EMBL" id="JAPFFF010000003">
    <property type="protein sequence ID" value="KAK8894365.1"/>
    <property type="molecule type" value="Genomic_DNA"/>
</dbReference>
<name>A0ABR2KWN9_9EUKA</name>
<comment type="caution">
    <text evidence="2">The sequence shown here is derived from an EMBL/GenBank/DDBJ whole genome shotgun (WGS) entry which is preliminary data.</text>
</comment>
<organism evidence="2 3">
    <name type="scientific">Tritrichomonas musculus</name>
    <dbReference type="NCBI Taxonomy" id="1915356"/>
    <lineage>
        <taxon>Eukaryota</taxon>
        <taxon>Metamonada</taxon>
        <taxon>Parabasalia</taxon>
        <taxon>Tritrichomonadida</taxon>
        <taxon>Tritrichomonadidae</taxon>
        <taxon>Tritrichomonas</taxon>
    </lineage>
</organism>
<evidence type="ECO:0008006" key="4">
    <source>
        <dbReference type="Google" id="ProtNLM"/>
    </source>
</evidence>
<evidence type="ECO:0000313" key="3">
    <source>
        <dbReference type="Proteomes" id="UP001470230"/>
    </source>
</evidence>
<keyword evidence="3" id="KW-1185">Reference proteome</keyword>
<protein>
    <recommendedName>
        <fullName evidence="4">NECAP PHear domain-containing protein</fullName>
    </recommendedName>
</protein>
<reference evidence="2 3" key="1">
    <citation type="submission" date="2024-04" db="EMBL/GenBank/DDBJ databases">
        <title>Tritrichomonas musculus Genome.</title>
        <authorList>
            <person name="Alves-Ferreira E."/>
            <person name="Grigg M."/>
            <person name="Lorenzi H."/>
            <person name="Galac M."/>
        </authorList>
    </citation>
    <scope>NUCLEOTIDE SEQUENCE [LARGE SCALE GENOMIC DNA]</scope>
    <source>
        <strain evidence="2 3">EAF2021</strain>
    </source>
</reference>
<dbReference type="Proteomes" id="UP001470230">
    <property type="component" value="Unassembled WGS sequence"/>
</dbReference>
<feature type="region of interest" description="Disordered" evidence="1">
    <location>
        <begin position="167"/>
        <end position="189"/>
    </location>
</feature>